<dbReference type="PROSITE" id="PS51202">
    <property type="entry name" value="RCK_C"/>
    <property type="match status" value="1"/>
</dbReference>
<feature type="domain" description="RCK N-terminal" evidence="3">
    <location>
        <begin position="126"/>
        <end position="243"/>
    </location>
</feature>
<feature type="domain" description="RCK C-terminal" evidence="4">
    <location>
        <begin position="265"/>
        <end position="348"/>
    </location>
</feature>
<keyword evidence="2" id="KW-0812">Transmembrane</keyword>
<protein>
    <submittedName>
        <fullName evidence="5">Potassium channel protein</fullName>
    </submittedName>
</protein>
<keyword evidence="5" id="KW-0813">Transport</keyword>
<dbReference type="SUPFAM" id="SSF81324">
    <property type="entry name" value="Voltage-gated potassium channels"/>
    <property type="match status" value="1"/>
</dbReference>
<dbReference type="InterPro" id="IPR013099">
    <property type="entry name" value="K_chnl_dom"/>
</dbReference>
<proteinExistence type="predicted"/>
<dbReference type="Proteomes" id="UP000297065">
    <property type="component" value="Chromosome"/>
</dbReference>
<dbReference type="InterPro" id="IPR003148">
    <property type="entry name" value="RCK_N"/>
</dbReference>
<dbReference type="InterPro" id="IPR036721">
    <property type="entry name" value="RCK_C_sf"/>
</dbReference>
<dbReference type="EMBL" id="CP036295">
    <property type="protein sequence ID" value="QCC86384.1"/>
    <property type="molecule type" value="Genomic_DNA"/>
</dbReference>
<dbReference type="GO" id="GO:0008324">
    <property type="term" value="F:monoatomic cation transmembrane transporter activity"/>
    <property type="evidence" value="ECO:0007669"/>
    <property type="project" value="InterPro"/>
</dbReference>
<dbReference type="Gene3D" id="3.40.50.720">
    <property type="entry name" value="NAD(P)-binding Rossmann-like Domain"/>
    <property type="match status" value="1"/>
</dbReference>
<evidence type="ECO:0000256" key="1">
    <source>
        <dbReference type="ARBA" id="ARBA00004651"/>
    </source>
</evidence>
<evidence type="ECO:0000259" key="4">
    <source>
        <dbReference type="PROSITE" id="PS51202"/>
    </source>
</evidence>
<accession>A0A4P7UNC6</accession>
<evidence type="ECO:0000256" key="2">
    <source>
        <dbReference type="SAM" id="Phobius"/>
    </source>
</evidence>
<feature type="transmembrane region" description="Helical" evidence="2">
    <location>
        <begin position="50"/>
        <end position="68"/>
    </location>
</feature>
<keyword evidence="5" id="KW-0407">Ion channel</keyword>
<dbReference type="SUPFAM" id="SSF51735">
    <property type="entry name" value="NAD(P)-binding Rossmann-fold domains"/>
    <property type="match status" value="1"/>
</dbReference>
<evidence type="ECO:0000313" key="6">
    <source>
        <dbReference type="Proteomes" id="UP000297065"/>
    </source>
</evidence>
<dbReference type="AlphaFoldDB" id="A0A4P7UNC6"/>
<dbReference type="InterPro" id="IPR036291">
    <property type="entry name" value="NAD(P)-bd_dom_sf"/>
</dbReference>
<dbReference type="PANTHER" id="PTHR43833:SF9">
    <property type="entry name" value="POTASSIUM CHANNEL PROTEIN YUGO-RELATED"/>
    <property type="match status" value="1"/>
</dbReference>
<dbReference type="SUPFAM" id="SSF116726">
    <property type="entry name" value="TrkA C-terminal domain-like"/>
    <property type="match status" value="1"/>
</dbReference>
<feature type="transmembrane region" description="Helical" evidence="2">
    <location>
        <begin position="21"/>
        <end position="44"/>
    </location>
</feature>
<dbReference type="Pfam" id="PF07885">
    <property type="entry name" value="Ion_trans_2"/>
    <property type="match status" value="1"/>
</dbReference>
<dbReference type="PROSITE" id="PS51201">
    <property type="entry name" value="RCK_N"/>
    <property type="match status" value="1"/>
</dbReference>
<comment type="subcellular location">
    <subcellularLocation>
        <location evidence="1">Cell membrane</location>
        <topology evidence="1">Multi-pass membrane protein</topology>
    </subcellularLocation>
</comment>
<dbReference type="GO" id="GO:0005886">
    <property type="term" value="C:plasma membrane"/>
    <property type="evidence" value="ECO:0007669"/>
    <property type="project" value="UniProtKB-SubCell"/>
</dbReference>
<dbReference type="PANTHER" id="PTHR43833">
    <property type="entry name" value="POTASSIUM CHANNEL PROTEIN 2-RELATED-RELATED"/>
    <property type="match status" value="1"/>
</dbReference>
<dbReference type="GO" id="GO:0006813">
    <property type="term" value="P:potassium ion transport"/>
    <property type="evidence" value="ECO:0007669"/>
    <property type="project" value="InterPro"/>
</dbReference>
<keyword evidence="2" id="KW-1133">Transmembrane helix</keyword>
<dbReference type="Pfam" id="PF02080">
    <property type="entry name" value="TrkA_C"/>
    <property type="match status" value="1"/>
</dbReference>
<dbReference type="OrthoDB" id="9781411at2"/>
<dbReference type="Gene3D" id="3.30.70.1450">
    <property type="entry name" value="Regulator of K+ conductance, C-terminal domain"/>
    <property type="match status" value="1"/>
</dbReference>
<keyword evidence="2" id="KW-0472">Membrane</keyword>
<reference evidence="5 6" key="1">
    <citation type="submission" date="2019-02" db="EMBL/GenBank/DDBJ databases">
        <title>Complete Genome Sequence of Desulfovibrio desulfuricans IC1, a Sulfonate Utilizing Anaerobe.</title>
        <authorList>
            <person name="Day L.A."/>
            <person name="De Leon K.B."/>
            <person name="Wall J.D."/>
        </authorList>
    </citation>
    <scope>NUCLEOTIDE SEQUENCE [LARGE SCALE GENOMIC DNA]</scope>
    <source>
        <strain evidence="5 6">IC1</strain>
    </source>
</reference>
<dbReference type="InterPro" id="IPR006037">
    <property type="entry name" value="RCK_C"/>
</dbReference>
<dbReference type="Gene3D" id="1.10.287.70">
    <property type="match status" value="1"/>
</dbReference>
<organism evidence="5 6">
    <name type="scientific">Desulfovibrio desulfuricans</name>
    <dbReference type="NCBI Taxonomy" id="876"/>
    <lineage>
        <taxon>Bacteria</taxon>
        <taxon>Pseudomonadati</taxon>
        <taxon>Thermodesulfobacteriota</taxon>
        <taxon>Desulfovibrionia</taxon>
        <taxon>Desulfovibrionales</taxon>
        <taxon>Desulfovibrionaceae</taxon>
        <taxon>Desulfovibrio</taxon>
    </lineage>
</organism>
<gene>
    <name evidence="5" type="ORF">DDIC_10960</name>
</gene>
<feature type="transmembrane region" description="Helical" evidence="2">
    <location>
        <begin position="80"/>
        <end position="101"/>
    </location>
</feature>
<evidence type="ECO:0000259" key="3">
    <source>
        <dbReference type="PROSITE" id="PS51201"/>
    </source>
</evidence>
<keyword evidence="5" id="KW-0406">Ion transport</keyword>
<dbReference type="InterPro" id="IPR050721">
    <property type="entry name" value="Trk_Ktr_HKT_K-transport"/>
</dbReference>
<name>A0A4P7UNC6_DESDE</name>
<sequence>MDRSVKKKFYIRMLRIRQRLGIFWPILFNGAVLFIIFILGSLGYKYIEGWSFFDGFYMVLITLSTIGFGEVHPLTDSGKWLTTCIIISGVMYFALLIGYFVQLASEGRVFQMMRRRRVDKAIAALSGHCVLCGFGLVGRVVAAELAADGVDVVVVETDDKKAEEIENAGYFLVLGDATSDNVMQRVGLNRAKALVASMSNDPANVYVVLSARSMNPDLYIVSRASDNRHISKLKTAGANRVILPHMIGGQSIAQAIQRPLVESFMHRSSDANDEVQLDEFVVSDTSPLVDKSLAEAALTKTHDVIILAIKSPKNPILQKTRADTVMRAGDILLVAGSKIHLQGLNDMM</sequence>
<evidence type="ECO:0000313" key="5">
    <source>
        <dbReference type="EMBL" id="QCC86384.1"/>
    </source>
</evidence>
<dbReference type="Pfam" id="PF02254">
    <property type="entry name" value="TrkA_N"/>
    <property type="match status" value="1"/>
</dbReference>